<organism evidence="1 2">
    <name type="scientific">Terrisporobacter mayombei</name>
    <dbReference type="NCBI Taxonomy" id="1541"/>
    <lineage>
        <taxon>Bacteria</taxon>
        <taxon>Bacillati</taxon>
        <taxon>Bacillota</taxon>
        <taxon>Clostridia</taxon>
        <taxon>Peptostreptococcales</taxon>
        <taxon>Peptostreptococcaceae</taxon>
        <taxon>Terrisporobacter</taxon>
    </lineage>
</organism>
<sequence>MDMKDNSKNSSCEECKKCGKTCPCGCEKICICKCEKLSYNNKNCCYLQPKDICIAQVNDPKLFQIITDNQNLYLTAAPLEINTSSYKIESSVIQRPNDTLTINELGIYSIYVSLKYNFKFNENAKEGNIFRVDFKINGNNEEIFSIDNTIIVPSIDDEESEEISNTIQGTKLQVVEENFPYKINISLKKFGFDLTVLNQIIISDLILIVEKII</sequence>
<protein>
    <recommendedName>
        <fullName evidence="3">TNFR-Cys domain-containing protein</fullName>
    </recommendedName>
</protein>
<evidence type="ECO:0000313" key="2">
    <source>
        <dbReference type="Proteomes" id="UP001235030"/>
    </source>
</evidence>
<gene>
    <name evidence="1" type="ORF">TEMA_21280</name>
</gene>
<evidence type="ECO:0000313" key="1">
    <source>
        <dbReference type="EMBL" id="WMT81780.1"/>
    </source>
</evidence>
<dbReference type="Proteomes" id="UP001235030">
    <property type="component" value="Chromosome"/>
</dbReference>
<dbReference type="EMBL" id="CP101637">
    <property type="protein sequence ID" value="WMT81780.1"/>
    <property type="molecule type" value="Genomic_DNA"/>
</dbReference>
<reference evidence="1 2" key="1">
    <citation type="submission" date="2022-07" db="EMBL/GenBank/DDBJ databases">
        <title>Genome sequence of Terrisporobacter mayombei DSM6539.</title>
        <authorList>
            <person name="Boeer T."/>
            <person name="Bengelsdorf F.R."/>
            <person name="Daniel R."/>
            <person name="Poehlein A."/>
        </authorList>
    </citation>
    <scope>NUCLEOTIDE SEQUENCE [LARGE SCALE GENOMIC DNA]</scope>
    <source>
        <strain evidence="1 2">DSM 6539</strain>
    </source>
</reference>
<keyword evidence="2" id="KW-1185">Reference proteome</keyword>
<dbReference type="RefSeq" id="WP_228103904.1">
    <property type="nucleotide sequence ID" value="NZ_CP101637.1"/>
</dbReference>
<accession>A0ABY9Q3H7</accession>
<proteinExistence type="predicted"/>
<evidence type="ECO:0008006" key="3">
    <source>
        <dbReference type="Google" id="ProtNLM"/>
    </source>
</evidence>
<name>A0ABY9Q3H7_9FIRM</name>